<dbReference type="RefSeq" id="WP_164655233.1">
    <property type="nucleotide sequence ID" value="NZ_JAAIJR010000084.1"/>
</dbReference>
<proteinExistence type="predicted"/>
<accession>A0A6P1E372</accession>
<evidence type="ECO:0000313" key="1">
    <source>
        <dbReference type="EMBL" id="NEX22135.1"/>
    </source>
</evidence>
<organism evidence="1 2">
    <name type="scientific">Thiorhodococcus mannitoliphagus</name>
    <dbReference type="NCBI Taxonomy" id="329406"/>
    <lineage>
        <taxon>Bacteria</taxon>
        <taxon>Pseudomonadati</taxon>
        <taxon>Pseudomonadota</taxon>
        <taxon>Gammaproteobacteria</taxon>
        <taxon>Chromatiales</taxon>
        <taxon>Chromatiaceae</taxon>
        <taxon>Thiorhodococcus</taxon>
    </lineage>
</organism>
<gene>
    <name evidence="1" type="ORF">G3480_17795</name>
</gene>
<reference evidence="2" key="1">
    <citation type="journal article" date="2020" name="Microbiol. Resour. Announc.">
        <title>Draft Genome Sequences of Thiorhodococcus mannitoliphagus and Thiorhodococcus minor, Purple Sulfur Photosynthetic Bacteria in the Gammaproteobacterial Family Chromatiaceae.</title>
        <authorList>
            <person name="Aviles F.A."/>
            <person name="Meyer T.E."/>
            <person name="Kyndt J.A."/>
        </authorList>
    </citation>
    <scope>NUCLEOTIDE SEQUENCE [LARGE SCALE GENOMIC DNA]</scope>
    <source>
        <strain evidence="2">DSM 18266</strain>
    </source>
</reference>
<protein>
    <submittedName>
        <fullName evidence="1">Uncharacterized protein</fullName>
    </submittedName>
</protein>
<dbReference type="Proteomes" id="UP000471640">
    <property type="component" value="Unassembled WGS sequence"/>
</dbReference>
<name>A0A6P1E372_9GAMM</name>
<dbReference type="AlphaFoldDB" id="A0A6P1E372"/>
<keyword evidence="2" id="KW-1185">Reference proteome</keyword>
<sequence length="139" mass="15282">MTDPRLIMYHKHPTSARTRFLRLDYGGVCGFTALPDAAELAEKRIDDSNLVSHPAFLIRDAETRLGLPSGSLEAESGYRCKVSCPEGAKEVFLARFTSIDPPFDEAEAQGASFIDLTQARGLPKVELALLRLAYEKILG</sequence>
<comment type="caution">
    <text evidence="1">The sequence shown here is derived from an EMBL/GenBank/DDBJ whole genome shotgun (WGS) entry which is preliminary data.</text>
</comment>
<dbReference type="EMBL" id="JAAIJR010000084">
    <property type="protein sequence ID" value="NEX22135.1"/>
    <property type="molecule type" value="Genomic_DNA"/>
</dbReference>
<evidence type="ECO:0000313" key="2">
    <source>
        <dbReference type="Proteomes" id="UP000471640"/>
    </source>
</evidence>
<reference evidence="1 2" key="2">
    <citation type="submission" date="2020-02" db="EMBL/GenBank/DDBJ databases">
        <title>Genome sequences of Thiorhodococcus mannitoliphagus and Thiorhodococcus minor, purple sulfur photosynthetic bacteria in the gammaproteobacterial family, Chromatiaceae.</title>
        <authorList>
            <person name="Aviles F.A."/>
            <person name="Meyer T.E."/>
            <person name="Kyndt J.A."/>
        </authorList>
    </citation>
    <scope>NUCLEOTIDE SEQUENCE [LARGE SCALE GENOMIC DNA]</scope>
    <source>
        <strain evidence="1 2">DSM 18266</strain>
    </source>
</reference>